<keyword evidence="2" id="KW-1185">Reference proteome</keyword>
<name>A0A3M7QMX2_BRAPC</name>
<reference evidence="1 2" key="1">
    <citation type="journal article" date="2018" name="Sci. Rep.">
        <title>Genomic signatures of local adaptation to the degree of environmental predictability in rotifers.</title>
        <authorList>
            <person name="Franch-Gras L."/>
            <person name="Hahn C."/>
            <person name="Garcia-Roger E.M."/>
            <person name="Carmona M.J."/>
            <person name="Serra M."/>
            <person name="Gomez A."/>
        </authorList>
    </citation>
    <scope>NUCLEOTIDE SEQUENCE [LARGE SCALE GENOMIC DNA]</scope>
    <source>
        <strain evidence="1">HYR1</strain>
    </source>
</reference>
<evidence type="ECO:0000313" key="1">
    <source>
        <dbReference type="EMBL" id="RNA12682.1"/>
    </source>
</evidence>
<dbReference type="AlphaFoldDB" id="A0A3M7QMX2"/>
<dbReference type="Proteomes" id="UP000276133">
    <property type="component" value="Unassembled WGS sequence"/>
</dbReference>
<dbReference type="Gene3D" id="3.60.10.10">
    <property type="entry name" value="Endonuclease/exonuclease/phosphatase"/>
    <property type="match status" value="1"/>
</dbReference>
<evidence type="ECO:0008006" key="3">
    <source>
        <dbReference type="Google" id="ProtNLM"/>
    </source>
</evidence>
<dbReference type="EMBL" id="REGN01005634">
    <property type="protein sequence ID" value="RNA12682.1"/>
    <property type="molecule type" value="Genomic_DNA"/>
</dbReference>
<proteinExistence type="predicted"/>
<sequence>MQDDHSFVSRGRPFGGKCWIIKKDIKILSYDFEESCFSNLNVMKNEKIYNLIGTWVPFDDGSQTRLAEFKSLVSLLESKLEYISNESVLIFGDWNCDIKRVRRFDNLFKDFLSNNQLISVSPGTREDKIFTYKKGEYTSIIDHFIIKESFYQNVKKFKHLNYIENFSDHKPIMCEIHDL</sequence>
<organism evidence="1 2">
    <name type="scientific">Brachionus plicatilis</name>
    <name type="common">Marine rotifer</name>
    <name type="synonym">Brachionus muelleri</name>
    <dbReference type="NCBI Taxonomy" id="10195"/>
    <lineage>
        <taxon>Eukaryota</taxon>
        <taxon>Metazoa</taxon>
        <taxon>Spiralia</taxon>
        <taxon>Gnathifera</taxon>
        <taxon>Rotifera</taxon>
        <taxon>Eurotatoria</taxon>
        <taxon>Monogononta</taxon>
        <taxon>Pseudotrocha</taxon>
        <taxon>Ploima</taxon>
        <taxon>Brachionidae</taxon>
        <taxon>Brachionus</taxon>
    </lineage>
</organism>
<feature type="non-terminal residue" evidence="1">
    <location>
        <position position="179"/>
    </location>
</feature>
<dbReference type="InterPro" id="IPR036691">
    <property type="entry name" value="Endo/exonu/phosph_ase_sf"/>
</dbReference>
<gene>
    <name evidence="1" type="ORF">BpHYR1_028277</name>
</gene>
<accession>A0A3M7QMX2</accession>
<protein>
    <recommendedName>
        <fullName evidence="3">RNA-directed DNA polymerase from mobile element jockey-like</fullName>
    </recommendedName>
</protein>
<evidence type="ECO:0000313" key="2">
    <source>
        <dbReference type="Proteomes" id="UP000276133"/>
    </source>
</evidence>
<comment type="caution">
    <text evidence="1">The sequence shown here is derived from an EMBL/GenBank/DDBJ whole genome shotgun (WGS) entry which is preliminary data.</text>
</comment>
<dbReference type="SUPFAM" id="SSF56219">
    <property type="entry name" value="DNase I-like"/>
    <property type="match status" value="1"/>
</dbReference>
<dbReference type="OrthoDB" id="10222449at2759"/>